<dbReference type="Gene3D" id="3.30.420.10">
    <property type="entry name" value="Ribonuclease H-like superfamily/Ribonuclease H"/>
    <property type="match status" value="1"/>
</dbReference>
<keyword evidence="2" id="KW-1185">Reference proteome</keyword>
<comment type="caution">
    <text evidence="1">The sequence shown here is derived from an EMBL/GenBank/DDBJ whole genome shotgun (WGS) entry which is preliminary data.</text>
</comment>
<dbReference type="InterPro" id="IPR036397">
    <property type="entry name" value="RNaseH_sf"/>
</dbReference>
<dbReference type="Proteomes" id="UP001054837">
    <property type="component" value="Unassembled WGS sequence"/>
</dbReference>
<name>A0AAV4TF13_9ARAC</name>
<dbReference type="AlphaFoldDB" id="A0AAV4TF13"/>
<sequence length="90" mass="10288">MLINNNESQFLSTILQQVCYTLDIAQILTPVYHPANQVERKNIDLKPGLTILVGDDHDSWSEKLPRIRFALNPSQITLDILQHIYNSDAN</sequence>
<dbReference type="InterPro" id="IPR012337">
    <property type="entry name" value="RNaseH-like_sf"/>
</dbReference>
<accession>A0AAV4TF13</accession>
<organism evidence="1 2">
    <name type="scientific">Caerostris darwini</name>
    <dbReference type="NCBI Taxonomy" id="1538125"/>
    <lineage>
        <taxon>Eukaryota</taxon>
        <taxon>Metazoa</taxon>
        <taxon>Ecdysozoa</taxon>
        <taxon>Arthropoda</taxon>
        <taxon>Chelicerata</taxon>
        <taxon>Arachnida</taxon>
        <taxon>Araneae</taxon>
        <taxon>Araneomorphae</taxon>
        <taxon>Entelegynae</taxon>
        <taxon>Araneoidea</taxon>
        <taxon>Araneidae</taxon>
        <taxon>Caerostris</taxon>
    </lineage>
</organism>
<dbReference type="EMBL" id="BPLQ01009398">
    <property type="protein sequence ID" value="GIY43794.1"/>
    <property type="molecule type" value="Genomic_DNA"/>
</dbReference>
<reference evidence="1 2" key="1">
    <citation type="submission" date="2021-06" db="EMBL/GenBank/DDBJ databases">
        <title>Caerostris darwini draft genome.</title>
        <authorList>
            <person name="Kono N."/>
            <person name="Arakawa K."/>
        </authorList>
    </citation>
    <scope>NUCLEOTIDE SEQUENCE [LARGE SCALE GENOMIC DNA]</scope>
</reference>
<proteinExistence type="predicted"/>
<evidence type="ECO:0000313" key="1">
    <source>
        <dbReference type="EMBL" id="GIY43794.1"/>
    </source>
</evidence>
<gene>
    <name evidence="1" type="primary">AVEN_23656_1</name>
    <name evidence="1" type="ORF">CDAR_561071</name>
</gene>
<dbReference type="GO" id="GO:0003676">
    <property type="term" value="F:nucleic acid binding"/>
    <property type="evidence" value="ECO:0007669"/>
    <property type="project" value="InterPro"/>
</dbReference>
<evidence type="ECO:0000313" key="2">
    <source>
        <dbReference type="Proteomes" id="UP001054837"/>
    </source>
</evidence>
<protein>
    <submittedName>
        <fullName evidence="1">Integrase catalytic domain-containing protein</fullName>
    </submittedName>
</protein>
<dbReference type="SUPFAM" id="SSF53098">
    <property type="entry name" value="Ribonuclease H-like"/>
    <property type="match status" value="1"/>
</dbReference>